<dbReference type="OrthoDB" id="3218417at2"/>
<dbReference type="EMBL" id="PVTY01000002">
    <property type="protein sequence ID" value="PRZ18481.1"/>
    <property type="molecule type" value="Genomic_DNA"/>
</dbReference>
<proteinExistence type="predicted"/>
<feature type="transmembrane region" description="Helical" evidence="2">
    <location>
        <begin position="109"/>
        <end position="128"/>
    </location>
</feature>
<comment type="caution">
    <text evidence="3">The sequence shown here is derived from an EMBL/GenBank/DDBJ whole genome shotgun (WGS) entry which is preliminary data.</text>
</comment>
<keyword evidence="2" id="KW-0812">Transmembrane</keyword>
<dbReference type="Pfam" id="PF12277">
    <property type="entry name" value="DUF3618"/>
    <property type="match status" value="1"/>
</dbReference>
<evidence type="ECO:0000256" key="1">
    <source>
        <dbReference type="SAM" id="MobiDB-lite"/>
    </source>
</evidence>
<gene>
    <name evidence="3" type="ORF">BCL67_102144</name>
</gene>
<reference evidence="3 4" key="1">
    <citation type="submission" date="2018-03" db="EMBL/GenBank/DDBJ databases">
        <title>Comparative analysis of microorganisms from saline springs in Andes Mountain Range, Colombia.</title>
        <authorList>
            <person name="Rubin E."/>
        </authorList>
    </citation>
    <scope>NUCLEOTIDE SEQUENCE [LARGE SCALE GENOMIC DNA]</scope>
    <source>
        <strain evidence="3 4">CG 35</strain>
    </source>
</reference>
<organism evidence="3 4">
    <name type="scientific">Nesterenkonia sandarakina</name>
    <dbReference type="NCBI Taxonomy" id="272918"/>
    <lineage>
        <taxon>Bacteria</taxon>
        <taxon>Bacillati</taxon>
        <taxon>Actinomycetota</taxon>
        <taxon>Actinomycetes</taxon>
        <taxon>Micrococcales</taxon>
        <taxon>Micrococcaceae</taxon>
        <taxon>Nesterenkonia</taxon>
    </lineage>
</organism>
<evidence type="ECO:0000313" key="3">
    <source>
        <dbReference type="EMBL" id="PRZ18481.1"/>
    </source>
</evidence>
<accession>A0A2T0YS41</accession>
<name>A0A2T0YS41_9MICC</name>
<feature type="region of interest" description="Disordered" evidence="1">
    <location>
        <begin position="1"/>
        <end position="35"/>
    </location>
</feature>
<evidence type="ECO:0000256" key="2">
    <source>
        <dbReference type="SAM" id="Phobius"/>
    </source>
</evidence>
<keyword evidence="2" id="KW-0472">Membrane</keyword>
<dbReference type="InterPro" id="IPR022062">
    <property type="entry name" value="DUF3618"/>
</dbReference>
<protein>
    <submittedName>
        <fullName evidence="3">Uncharacterized protein DUF3618</fullName>
    </submittedName>
</protein>
<keyword evidence="2" id="KW-1133">Transmembrane helix</keyword>
<dbReference type="Proteomes" id="UP000238217">
    <property type="component" value="Unassembled WGS sequence"/>
</dbReference>
<keyword evidence="4" id="KW-1185">Reference proteome</keyword>
<dbReference type="AlphaFoldDB" id="A0A2T0YS41"/>
<evidence type="ECO:0000313" key="4">
    <source>
        <dbReference type="Proteomes" id="UP000238217"/>
    </source>
</evidence>
<sequence>MTPASNVNAQLPRPTAGRANPSVAPPEPEKGASPEQIEADLARTRRELGETVEALAEKFDVKSQAQVQLDEVKHRVAAEIHGARQHALTYFRRARDFVTDEQGKPNRNGWIGVATVAATAALIVVGRARR</sequence>